<dbReference type="InterPro" id="IPR004360">
    <property type="entry name" value="Glyas_Fos-R_dOase_dom"/>
</dbReference>
<name>A0A383EFF3_9ZZZZ</name>
<feature type="domain" description="Glyoxalase/fosfomycin resistance/dioxygenase" evidence="1">
    <location>
        <begin position="26"/>
        <end position="54"/>
    </location>
</feature>
<dbReference type="Pfam" id="PF00903">
    <property type="entry name" value="Glyoxalase"/>
    <property type="match status" value="1"/>
</dbReference>
<reference evidence="2" key="1">
    <citation type="submission" date="2018-05" db="EMBL/GenBank/DDBJ databases">
        <authorList>
            <person name="Lanie J.A."/>
            <person name="Ng W.-L."/>
            <person name="Kazmierczak K.M."/>
            <person name="Andrzejewski T.M."/>
            <person name="Davidsen T.M."/>
            <person name="Wayne K.J."/>
            <person name="Tettelin H."/>
            <person name="Glass J.I."/>
            <person name="Rusch D."/>
            <person name="Podicherti R."/>
            <person name="Tsui H.-C.T."/>
            <person name="Winkler M.E."/>
        </authorList>
    </citation>
    <scope>NUCLEOTIDE SEQUENCE</scope>
</reference>
<dbReference type="Gene3D" id="3.10.180.10">
    <property type="entry name" value="2,3-Dihydroxybiphenyl 1,2-Dioxygenase, domain 1"/>
    <property type="match status" value="1"/>
</dbReference>
<organism evidence="2">
    <name type="scientific">marine metagenome</name>
    <dbReference type="NCBI Taxonomy" id="408172"/>
    <lineage>
        <taxon>unclassified sequences</taxon>
        <taxon>metagenomes</taxon>
        <taxon>ecological metagenomes</taxon>
    </lineage>
</organism>
<evidence type="ECO:0000259" key="1">
    <source>
        <dbReference type="Pfam" id="PF00903"/>
    </source>
</evidence>
<dbReference type="SUPFAM" id="SSF54593">
    <property type="entry name" value="Glyoxalase/Bleomycin resistance protein/Dihydroxybiphenyl dioxygenase"/>
    <property type="match status" value="1"/>
</dbReference>
<dbReference type="AlphaFoldDB" id="A0A383EFF3"/>
<dbReference type="EMBL" id="UINC01225412">
    <property type="protein sequence ID" value="SVE55471.1"/>
    <property type="molecule type" value="Genomic_DNA"/>
</dbReference>
<dbReference type="InterPro" id="IPR029068">
    <property type="entry name" value="Glyas_Bleomycin-R_OHBP_Dase"/>
</dbReference>
<proteinExistence type="predicted"/>
<evidence type="ECO:0000313" key="2">
    <source>
        <dbReference type="EMBL" id="SVE55471.1"/>
    </source>
</evidence>
<gene>
    <name evidence="2" type="ORF">METZ01_LOCUS508325</name>
</gene>
<protein>
    <recommendedName>
        <fullName evidence="1">Glyoxalase/fosfomycin resistance/dioxygenase domain-containing protein</fullName>
    </recommendedName>
</protein>
<feature type="non-terminal residue" evidence="2">
    <location>
        <position position="61"/>
    </location>
</feature>
<accession>A0A383EFF3</accession>
<sequence>MSVPMLAAARRLLAQEIRPALTLRALNHIAITVSDKKRSMEFYQGLFGWPINHTQGGTQGL</sequence>